<dbReference type="Proteomes" id="UP000594261">
    <property type="component" value="Chromosome 4"/>
</dbReference>
<reference evidence="2" key="2">
    <citation type="submission" date="2021-01" db="UniProtKB">
        <authorList>
            <consortium name="EnsemblPlants"/>
        </authorList>
    </citation>
    <scope>IDENTIFICATION</scope>
</reference>
<dbReference type="EnsemblPlants" id="QL04p049129:mrna">
    <property type="protein sequence ID" value="QL04p049129:mrna"/>
    <property type="gene ID" value="QL04p049129"/>
</dbReference>
<evidence type="ECO:0000313" key="2">
    <source>
        <dbReference type="EnsemblPlants" id="QL04p049129:mrna"/>
    </source>
</evidence>
<organism evidence="2 3">
    <name type="scientific">Quercus lobata</name>
    <name type="common">Valley oak</name>
    <dbReference type="NCBI Taxonomy" id="97700"/>
    <lineage>
        <taxon>Eukaryota</taxon>
        <taxon>Viridiplantae</taxon>
        <taxon>Streptophyta</taxon>
        <taxon>Embryophyta</taxon>
        <taxon>Tracheophyta</taxon>
        <taxon>Spermatophyta</taxon>
        <taxon>Magnoliopsida</taxon>
        <taxon>eudicotyledons</taxon>
        <taxon>Gunneridae</taxon>
        <taxon>Pentapetalae</taxon>
        <taxon>rosids</taxon>
        <taxon>fabids</taxon>
        <taxon>Fagales</taxon>
        <taxon>Fagaceae</taxon>
        <taxon>Quercus</taxon>
    </lineage>
</organism>
<dbReference type="AlphaFoldDB" id="A0A7N2LH10"/>
<feature type="region of interest" description="Disordered" evidence="1">
    <location>
        <begin position="1"/>
        <end position="57"/>
    </location>
</feature>
<dbReference type="EMBL" id="LRBV02000004">
    <property type="status" value="NOT_ANNOTATED_CDS"/>
    <property type="molecule type" value="Genomic_DNA"/>
</dbReference>
<accession>A0A7N2LH10</accession>
<sequence length="72" mass="8059">MFQHQQPSGNANNHSPNNHRHHNHHYHGEEAAGGPGSAKFGDHESSGDPFVIPQTKNASLEKRWRQCNILLV</sequence>
<evidence type="ECO:0000256" key="1">
    <source>
        <dbReference type="SAM" id="MobiDB-lite"/>
    </source>
</evidence>
<keyword evidence="3" id="KW-1185">Reference proteome</keyword>
<dbReference type="InParanoid" id="A0A7N2LH10"/>
<evidence type="ECO:0000313" key="3">
    <source>
        <dbReference type="Proteomes" id="UP000594261"/>
    </source>
</evidence>
<dbReference type="Gramene" id="QL04p049129:mrna">
    <property type="protein sequence ID" value="QL04p049129:mrna"/>
    <property type="gene ID" value="QL04p049129"/>
</dbReference>
<name>A0A7N2LH10_QUELO</name>
<proteinExistence type="predicted"/>
<protein>
    <submittedName>
        <fullName evidence="2">Uncharacterized protein</fullName>
    </submittedName>
</protein>
<reference evidence="2 3" key="1">
    <citation type="journal article" date="2016" name="G3 (Bethesda)">
        <title>First Draft Assembly and Annotation of the Genome of a California Endemic Oak Quercus lobata Nee (Fagaceae).</title>
        <authorList>
            <person name="Sork V.L."/>
            <person name="Fitz-Gibbon S.T."/>
            <person name="Puiu D."/>
            <person name="Crepeau M."/>
            <person name="Gugger P.F."/>
            <person name="Sherman R."/>
            <person name="Stevens K."/>
            <person name="Langley C.H."/>
            <person name="Pellegrini M."/>
            <person name="Salzberg S.L."/>
        </authorList>
    </citation>
    <scope>NUCLEOTIDE SEQUENCE [LARGE SCALE GENOMIC DNA]</scope>
    <source>
        <strain evidence="2 3">cv. SW786</strain>
    </source>
</reference>